<evidence type="ECO:0000259" key="3">
    <source>
        <dbReference type="PROSITE" id="PS50943"/>
    </source>
</evidence>
<name>A0ABV9X6F7_9ACTN</name>
<dbReference type="InterPro" id="IPR050807">
    <property type="entry name" value="TransReg_Diox_bact_type"/>
</dbReference>
<evidence type="ECO:0000313" key="4">
    <source>
        <dbReference type="EMBL" id="MFC5020352.1"/>
    </source>
</evidence>
<feature type="compositionally biased region" description="Low complexity" evidence="2">
    <location>
        <begin position="444"/>
        <end position="455"/>
    </location>
</feature>
<dbReference type="Pfam" id="PF01381">
    <property type="entry name" value="HTH_3"/>
    <property type="match status" value="1"/>
</dbReference>
<sequence length="455" mass="48391">MDSTAEDGEGTGRRLRELRRARGLKQQDLASDDVSVSYISLIESGKRTPSAAVVALLAERLGCTTGYLLTGQDDTRTRELELKTAFADLSLHNGAHGEALQAFSEALASAPVLPEATVRRARLGQALALEQLGRLEAAVQAFTLLYEDPECVAGSAEWSRLATALCRCHQALGDQVLSVEIGERALRRLDRLGLEATDDHIQLGAVLVGCYRARGDLAKARLLADRLLRVADDRGGRTAQRETYWNAALVAQSQGRTDEALALADRAGALLAESDHVRHHALLRGVYGTLLLGSDPGSPERARHLLEQSHARLVDVGTPVERASAQTGLALACLRLDLAAEAEEHALAALALLRDEPRPESVEARAVLAQAQFAGGGSGQAQETLRAAAEQLRQLPPARSSAAVWRRIADIWQQYGYVAEATAAYQQALSDAGLPGLSAPTDRAGAPGAAQEAAA</sequence>
<keyword evidence="1" id="KW-0238">DNA-binding</keyword>
<dbReference type="RefSeq" id="WP_328661989.1">
    <property type="nucleotide sequence ID" value="NZ_BAAATN010000022.1"/>
</dbReference>
<feature type="region of interest" description="Disordered" evidence="2">
    <location>
        <begin position="434"/>
        <end position="455"/>
    </location>
</feature>
<dbReference type="PROSITE" id="PS50943">
    <property type="entry name" value="HTH_CROC1"/>
    <property type="match status" value="1"/>
</dbReference>
<dbReference type="PANTHER" id="PTHR46797:SF1">
    <property type="entry name" value="METHYLPHOSPHONATE SYNTHASE"/>
    <property type="match status" value="1"/>
</dbReference>
<evidence type="ECO:0000256" key="1">
    <source>
        <dbReference type="ARBA" id="ARBA00023125"/>
    </source>
</evidence>
<dbReference type="Gene3D" id="1.25.40.10">
    <property type="entry name" value="Tetratricopeptide repeat domain"/>
    <property type="match status" value="2"/>
</dbReference>
<dbReference type="InterPro" id="IPR011990">
    <property type="entry name" value="TPR-like_helical_dom_sf"/>
</dbReference>
<dbReference type="InterPro" id="IPR001387">
    <property type="entry name" value="Cro/C1-type_HTH"/>
</dbReference>
<organism evidence="4 5">
    <name type="scientific">Streptomyces lienomycini</name>
    <dbReference type="NCBI Taxonomy" id="284035"/>
    <lineage>
        <taxon>Bacteria</taxon>
        <taxon>Bacillati</taxon>
        <taxon>Actinomycetota</taxon>
        <taxon>Actinomycetes</taxon>
        <taxon>Kitasatosporales</taxon>
        <taxon>Streptomycetaceae</taxon>
        <taxon>Streptomyces</taxon>
    </lineage>
</organism>
<protein>
    <submittedName>
        <fullName evidence="4">Helix-turn-helix domain-containing protein</fullName>
    </submittedName>
</protein>
<dbReference type="SUPFAM" id="SSF48452">
    <property type="entry name" value="TPR-like"/>
    <property type="match status" value="3"/>
</dbReference>
<proteinExistence type="predicted"/>
<keyword evidence="5" id="KW-1185">Reference proteome</keyword>
<dbReference type="Gene3D" id="1.10.260.40">
    <property type="entry name" value="lambda repressor-like DNA-binding domains"/>
    <property type="match status" value="1"/>
</dbReference>
<dbReference type="SUPFAM" id="SSF47413">
    <property type="entry name" value="lambda repressor-like DNA-binding domains"/>
    <property type="match status" value="1"/>
</dbReference>
<feature type="domain" description="HTH cro/C1-type" evidence="3">
    <location>
        <begin position="15"/>
        <end position="68"/>
    </location>
</feature>
<dbReference type="CDD" id="cd00093">
    <property type="entry name" value="HTH_XRE"/>
    <property type="match status" value="1"/>
</dbReference>
<dbReference type="PANTHER" id="PTHR46797">
    <property type="entry name" value="HTH-TYPE TRANSCRIPTIONAL REGULATOR"/>
    <property type="match status" value="1"/>
</dbReference>
<evidence type="ECO:0000313" key="5">
    <source>
        <dbReference type="Proteomes" id="UP001595855"/>
    </source>
</evidence>
<accession>A0ABV9X6F7</accession>
<dbReference type="InterPro" id="IPR010982">
    <property type="entry name" value="Lambda_DNA-bd_dom_sf"/>
</dbReference>
<evidence type="ECO:0000256" key="2">
    <source>
        <dbReference type="SAM" id="MobiDB-lite"/>
    </source>
</evidence>
<dbReference type="Proteomes" id="UP001595855">
    <property type="component" value="Unassembled WGS sequence"/>
</dbReference>
<dbReference type="EMBL" id="JBHSJO010000003">
    <property type="protein sequence ID" value="MFC5020352.1"/>
    <property type="molecule type" value="Genomic_DNA"/>
</dbReference>
<reference evidence="5" key="1">
    <citation type="journal article" date="2019" name="Int. J. Syst. Evol. Microbiol.">
        <title>The Global Catalogue of Microorganisms (GCM) 10K type strain sequencing project: providing services to taxonomists for standard genome sequencing and annotation.</title>
        <authorList>
            <consortium name="The Broad Institute Genomics Platform"/>
            <consortium name="The Broad Institute Genome Sequencing Center for Infectious Disease"/>
            <person name="Wu L."/>
            <person name="Ma J."/>
        </authorList>
    </citation>
    <scope>NUCLEOTIDE SEQUENCE [LARGE SCALE GENOMIC DNA]</scope>
    <source>
        <strain evidence="5">CGMCC 4.1542</strain>
    </source>
</reference>
<dbReference type="SMART" id="SM00530">
    <property type="entry name" value="HTH_XRE"/>
    <property type="match status" value="1"/>
</dbReference>
<gene>
    <name evidence="4" type="ORF">ACFPRC_36675</name>
</gene>
<comment type="caution">
    <text evidence="4">The sequence shown here is derived from an EMBL/GenBank/DDBJ whole genome shotgun (WGS) entry which is preliminary data.</text>
</comment>